<evidence type="ECO:0000256" key="1">
    <source>
        <dbReference type="SAM" id="SignalP"/>
    </source>
</evidence>
<evidence type="ECO:0000313" key="2">
    <source>
        <dbReference type="EMBL" id="UVI39815.1"/>
    </source>
</evidence>
<reference evidence="2" key="1">
    <citation type="submission" date="2022-02" db="EMBL/GenBank/DDBJ databases">
        <title>Qipengyuania spongiae sp. nov., isolated from marine sponge.</title>
        <authorList>
            <person name="Li Z."/>
            <person name="Zhang M."/>
        </authorList>
    </citation>
    <scope>NUCLEOTIDE SEQUENCE</scope>
    <source>
        <strain evidence="2">PHS-Z21</strain>
    </source>
</reference>
<sequence>MKRNGSKSLAARFAPGLLAAAALIAVPSTGYAVATGGSVPVVEDLEFAPFTPANVDPALALHVASIIGEDGLRFTPAARQQRSERTVTMAVRVDRSTARAISVRNTIDKVAEAEPGRGSASSIIAPTRYNLGIAKGYQTFAQPAPKALELPAGIRSIAMPDISDFRGEERADKPSRFSARVRLDNDVATGRAPRTLGGTGERSVDFAGSYRVLRNLDVTAGVRVSQDRNRIAPLTDGVEDSQAVYVGTQFRF</sequence>
<keyword evidence="1" id="KW-0732">Signal</keyword>
<organism evidence="2 3">
    <name type="scientific">Qipengyuania spongiae</name>
    <dbReference type="NCBI Taxonomy" id="2909673"/>
    <lineage>
        <taxon>Bacteria</taxon>
        <taxon>Pseudomonadati</taxon>
        <taxon>Pseudomonadota</taxon>
        <taxon>Alphaproteobacteria</taxon>
        <taxon>Sphingomonadales</taxon>
        <taxon>Erythrobacteraceae</taxon>
        <taxon>Qipengyuania</taxon>
    </lineage>
</organism>
<dbReference type="EMBL" id="CP092471">
    <property type="protein sequence ID" value="UVI39815.1"/>
    <property type="molecule type" value="Genomic_DNA"/>
</dbReference>
<dbReference type="Proteomes" id="UP001065265">
    <property type="component" value="Chromosome"/>
</dbReference>
<accession>A0ABY5T075</accession>
<protein>
    <submittedName>
        <fullName evidence="2">Uncharacterized protein</fullName>
    </submittedName>
</protein>
<feature type="signal peptide" evidence="1">
    <location>
        <begin position="1"/>
        <end position="32"/>
    </location>
</feature>
<name>A0ABY5T075_9SPHN</name>
<dbReference type="RefSeq" id="WP_265559520.1">
    <property type="nucleotide sequence ID" value="NZ_CP092471.1"/>
</dbReference>
<gene>
    <name evidence="2" type="ORF">L1F33_02300</name>
</gene>
<feature type="chain" id="PRO_5047469494" evidence="1">
    <location>
        <begin position="33"/>
        <end position="252"/>
    </location>
</feature>
<proteinExistence type="predicted"/>
<evidence type="ECO:0000313" key="3">
    <source>
        <dbReference type="Proteomes" id="UP001065265"/>
    </source>
</evidence>
<keyword evidence="3" id="KW-1185">Reference proteome</keyword>